<evidence type="ECO:0000313" key="2">
    <source>
        <dbReference type="Proteomes" id="UP000240971"/>
    </source>
</evidence>
<name>A0A2P8HMT9_CHINA</name>
<dbReference type="AlphaFoldDB" id="A0A2P8HMT9"/>
<sequence length="48" mass="5340">MIRTVNKKIVEKSPASLKKECLYLYTVLFPGIVSTRPLGSQTISDVSQ</sequence>
<proteinExistence type="predicted"/>
<reference evidence="1 2" key="1">
    <citation type="submission" date="2018-03" db="EMBL/GenBank/DDBJ databases">
        <title>Genomic Encyclopedia of Archaeal and Bacterial Type Strains, Phase II (KMG-II): from individual species to whole genera.</title>
        <authorList>
            <person name="Goeker M."/>
        </authorList>
    </citation>
    <scope>NUCLEOTIDE SEQUENCE [LARGE SCALE GENOMIC DNA]</scope>
    <source>
        <strain evidence="1 2">DSM 24859</strain>
    </source>
</reference>
<evidence type="ECO:0000313" key="1">
    <source>
        <dbReference type="EMBL" id="PSL47548.1"/>
    </source>
</evidence>
<accession>A0A2P8HMT9</accession>
<dbReference type="EMBL" id="PYAW01000002">
    <property type="protein sequence ID" value="PSL47548.1"/>
    <property type="molecule type" value="Genomic_DNA"/>
</dbReference>
<dbReference type="Proteomes" id="UP000240971">
    <property type="component" value="Unassembled WGS sequence"/>
</dbReference>
<gene>
    <name evidence="1" type="ORF">CLV51_102405</name>
</gene>
<organism evidence="1 2">
    <name type="scientific">Chitinophaga niastensis</name>
    <dbReference type="NCBI Taxonomy" id="536980"/>
    <lineage>
        <taxon>Bacteria</taxon>
        <taxon>Pseudomonadati</taxon>
        <taxon>Bacteroidota</taxon>
        <taxon>Chitinophagia</taxon>
        <taxon>Chitinophagales</taxon>
        <taxon>Chitinophagaceae</taxon>
        <taxon>Chitinophaga</taxon>
    </lineage>
</organism>
<protein>
    <submittedName>
        <fullName evidence="1">Uncharacterized protein</fullName>
    </submittedName>
</protein>
<comment type="caution">
    <text evidence="1">The sequence shown here is derived from an EMBL/GenBank/DDBJ whole genome shotgun (WGS) entry which is preliminary data.</text>
</comment>
<keyword evidence="2" id="KW-1185">Reference proteome</keyword>